<evidence type="ECO:0000256" key="5">
    <source>
        <dbReference type="ARBA" id="ARBA00022723"/>
    </source>
</evidence>
<evidence type="ECO:0000256" key="11">
    <source>
        <dbReference type="ARBA" id="ARBA00023180"/>
    </source>
</evidence>
<dbReference type="SUPFAM" id="SSF49742">
    <property type="entry name" value="PHM/PNGase F"/>
    <property type="match status" value="2"/>
</dbReference>
<keyword evidence="8 13" id="KW-0186">Copper</keyword>
<dbReference type="PANTHER" id="PTHR10680">
    <property type="entry name" value="PEPTIDYL-GLYCINE ALPHA-AMIDATING MONOOXYGENASE"/>
    <property type="match status" value="1"/>
</dbReference>
<dbReference type="InterPro" id="IPR008977">
    <property type="entry name" value="PHM/PNGase_F_dom_sf"/>
</dbReference>
<evidence type="ECO:0000256" key="1">
    <source>
        <dbReference type="ARBA" id="ARBA00004613"/>
    </source>
</evidence>
<feature type="binding site" evidence="13">
    <location>
        <position position="134"/>
    </location>
    <ligand>
        <name>Cu(2+)</name>
        <dbReference type="ChEBI" id="CHEBI:29036"/>
        <label>1</label>
        <note>catalytic</note>
    </ligand>
</feature>
<protein>
    <recommendedName>
        <fullName evidence="3">peptidylglycine monooxygenase</fullName>
        <ecNumber evidence="3">1.14.17.3</ecNumber>
    </recommendedName>
</protein>
<keyword evidence="6" id="KW-0732">Signal</keyword>
<keyword evidence="18" id="KW-1185">Reference proteome</keyword>
<feature type="binding site" evidence="13">
    <location>
        <position position="278"/>
    </location>
    <ligand>
        <name>Cu(2+)</name>
        <dbReference type="ChEBI" id="CHEBI:29036"/>
        <label>1</label>
        <note>catalytic</note>
    </ligand>
</feature>
<dbReference type="Gene3D" id="2.60.120.310">
    <property type="entry name" value="Copper type II, ascorbate-dependent monooxygenase, N-terminal domain"/>
    <property type="match status" value="1"/>
</dbReference>
<keyword evidence="5 13" id="KW-0479">Metal-binding</keyword>
<evidence type="ECO:0000256" key="14">
    <source>
        <dbReference type="PIRSR" id="PIRSR600720-3"/>
    </source>
</evidence>
<dbReference type="InterPro" id="IPR036939">
    <property type="entry name" value="Cu2_ascorb_mOase_N_sf"/>
</dbReference>
<comment type="cofactor">
    <cofactor evidence="13">
        <name>Cu(2+)</name>
        <dbReference type="ChEBI" id="CHEBI:29036"/>
    </cofactor>
    <text evidence="13">Binds 2 Cu(2+) ions per subunit.</text>
</comment>
<dbReference type="PANTHER" id="PTHR10680:SF14">
    <property type="entry name" value="PEPTIDYL-GLYCINE ALPHA-AMIDATING MONOOXYGENASE"/>
    <property type="match status" value="1"/>
</dbReference>
<evidence type="ECO:0000256" key="9">
    <source>
        <dbReference type="ARBA" id="ARBA00023033"/>
    </source>
</evidence>
<dbReference type="InterPro" id="IPR000720">
    <property type="entry name" value="PHM/PAL"/>
</dbReference>
<evidence type="ECO:0000313" key="17">
    <source>
        <dbReference type="EMBL" id="KAK7496098.1"/>
    </source>
</evidence>
<feature type="binding site" evidence="13">
    <location>
        <position position="210"/>
    </location>
    <ligand>
        <name>Cu(2+)</name>
        <dbReference type="ChEBI" id="CHEBI:29036"/>
        <label>1</label>
        <note>catalytic</note>
    </ligand>
</feature>
<evidence type="ECO:0000256" key="8">
    <source>
        <dbReference type="ARBA" id="ARBA00023008"/>
    </source>
</evidence>
<feature type="binding site" evidence="13">
    <location>
        <position position="280"/>
    </location>
    <ligand>
        <name>Cu(2+)</name>
        <dbReference type="ChEBI" id="CHEBI:29036"/>
        <label>1</label>
        <note>catalytic</note>
    </ligand>
</feature>
<dbReference type="InterPro" id="IPR014784">
    <property type="entry name" value="Cu2_ascorb_mOase-like_C"/>
</dbReference>
<feature type="binding site" evidence="13">
    <location>
        <position position="351"/>
    </location>
    <ligand>
        <name>Cu(2+)</name>
        <dbReference type="ChEBI" id="CHEBI:29036"/>
        <label>1</label>
        <note>catalytic</note>
    </ligand>
</feature>
<dbReference type="GO" id="GO:0005576">
    <property type="term" value="C:extracellular region"/>
    <property type="evidence" value="ECO:0007669"/>
    <property type="project" value="UniProtKB-SubCell"/>
</dbReference>
<dbReference type="GO" id="GO:0046872">
    <property type="term" value="F:metal ion binding"/>
    <property type="evidence" value="ECO:0007669"/>
    <property type="project" value="UniProtKB-KW"/>
</dbReference>
<keyword evidence="9" id="KW-0503">Monooxygenase</keyword>
<keyword evidence="10 14" id="KW-1015">Disulfide bond</keyword>
<feature type="domain" description="Copper type II ascorbate-dependent monooxygenase N-terminal" evidence="15">
    <location>
        <begin position="93"/>
        <end position="213"/>
    </location>
</feature>
<evidence type="ECO:0000256" key="7">
    <source>
        <dbReference type="ARBA" id="ARBA00023002"/>
    </source>
</evidence>
<keyword evidence="4" id="KW-0964">Secreted</keyword>
<dbReference type="Proteomes" id="UP001519460">
    <property type="component" value="Unassembled WGS sequence"/>
</dbReference>
<accession>A0ABD0LA34</accession>
<dbReference type="InterPro" id="IPR000323">
    <property type="entry name" value="Cu2_ascorb_mOase_N"/>
</dbReference>
<dbReference type="AlphaFoldDB" id="A0ABD0LA34"/>
<organism evidence="17 18">
    <name type="scientific">Batillaria attramentaria</name>
    <dbReference type="NCBI Taxonomy" id="370345"/>
    <lineage>
        <taxon>Eukaryota</taxon>
        <taxon>Metazoa</taxon>
        <taxon>Spiralia</taxon>
        <taxon>Lophotrochozoa</taxon>
        <taxon>Mollusca</taxon>
        <taxon>Gastropoda</taxon>
        <taxon>Caenogastropoda</taxon>
        <taxon>Sorbeoconcha</taxon>
        <taxon>Cerithioidea</taxon>
        <taxon>Batillariidae</taxon>
        <taxon>Batillaria</taxon>
    </lineage>
</organism>
<dbReference type="Gene3D" id="2.60.120.230">
    <property type="match status" value="1"/>
</dbReference>
<evidence type="ECO:0000259" key="15">
    <source>
        <dbReference type="Pfam" id="PF01082"/>
    </source>
</evidence>
<feature type="domain" description="Copper type II ascorbate-dependent monooxygenase C-terminal" evidence="16">
    <location>
        <begin position="237"/>
        <end position="373"/>
    </location>
</feature>
<name>A0ABD0LA34_9CAEN</name>
<keyword evidence="11" id="KW-0325">Glycoprotein</keyword>
<comment type="caution">
    <text evidence="17">The sequence shown here is derived from an EMBL/GenBank/DDBJ whole genome shotgun (WGS) entry which is preliminary data.</text>
</comment>
<dbReference type="PRINTS" id="PR00790">
    <property type="entry name" value="PAMONOXGNASE"/>
</dbReference>
<comment type="similarity">
    <text evidence="2">Belongs to the copper type II ascorbate-dependent monooxygenase family.</text>
</comment>
<evidence type="ECO:0000259" key="16">
    <source>
        <dbReference type="Pfam" id="PF03712"/>
    </source>
</evidence>
<dbReference type="InterPro" id="IPR024548">
    <property type="entry name" value="Cu2_monoox_C"/>
</dbReference>
<keyword evidence="7" id="KW-0560">Oxidoreductase</keyword>
<evidence type="ECO:0000313" key="18">
    <source>
        <dbReference type="Proteomes" id="UP001519460"/>
    </source>
</evidence>
<feature type="disulfide bond" evidence="14">
    <location>
        <begin position="330"/>
        <end position="352"/>
    </location>
</feature>
<gene>
    <name evidence="17" type="ORF">BaRGS_00012799</name>
</gene>
<evidence type="ECO:0000256" key="3">
    <source>
        <dbReference type="ARBA" id="ARBA00012689"/>
    </source>
</evidence>
<dbReference type="FunFam" id="2.60.120.310:FF:000005">
    <property type="entry name" value="Peptidylglycine alpha-hydroxylating monooxygenase"/>
    <property type="match status" value="1"/>
</dbReference>
<dbReference type="EC" id="1.14.17.3" evidence="3"/>
<dbReference type="GO" id="GO:0004504">
    <property type="term" value="F:peptidylglycine monooxygenase activity"/>
    <property type="evidence" value="ECO:0007669"/>
    <property type="project" value="UniProtKB-EC"/>
</dbReference>
<comment type="subcellular location">
    <subcellularLocation>
        <location evidence="1">Secreted</location>
    </subcellularLocation>
</comment>
<sequence>MCSRKGNNQRRILLGILKELAVPQLSSEFTERIRSQNPLVFPARRFQFRMETVSVGRHVSVKMATTRLVVLLCVVGCTLTGEHNGSEDVFEMTIRMPNATSSSPDDLVCHGQKVPEKETYIVKFTPHASMRRAHHMMVYGCSQPGNTKPFWMCPFAEDLTSEPGLSICGEGEKQIVFAWANDAPAKNLPPGVGFRVGGTTGIDYLVIQLHYVHQFGADAADDSGVTLHMTYSRPPQQAGYYVMGNVGTIPPHMPAFRMESACTFNLNYTIFPIGYRTHGHNIAVVNSGYRIRDNTWHEIGRMSPQRPQTFYDTTTKWMDIRDGDILASRCTFNSMNRTQATQIGPTNADEMCNFYILYSTYEQKDLTVEYCFRGDSFKWSDYFAYAPPDASSLKDIPGAEEIRHKFNLDPR</sequence>
<reference evidence="17 18" key="1">
    <citation type="journal article" date="2023" name="Sci. Data">
        <title>Genome assembly of the Korean intertidal mud-creeper Batillaria attramentaria.</title>
        <authorList>
            <person name="Patra A.K."/>
            <person name="Ho P.T."/>
            <person name="Jun S."/>
            <person name="Lee S.J."/>
            <person name="Kim Y."/>
            <person name="Won Y.J."/>
        </authorList>
    </citation>
    <scope>NUCLEOTIDE SEQUENCE [LARGE SCALE GENOMIC DNA]</scope>
    <source>
        <strain evidence="17">Wonlab-2016</strain>
    </source>
</reference>
<evidence type="ECO:0000256" key="2">
    <source>
        <dbReference type="ARBA" id="ARBA00010676"/>
    </source>
</evidence>
<dbReference type="Pfam" id="PF01082">
    <property type="entry name" value="Cu2_monooxygen"/>
    <property type="match status" value="1"/>
</dbReference>
<proteinExistence type="inferred from homology"/>
<feature type="disulfide bond" evidence="14">
    <location>
        <begin position="141"/>
        <end position="168"/>
    </location>
</feature>
<dbReference type="Pfam" id="PF03712">
    <property type="entry name" value="Cu2_monoox_C"/>
    <property type="match status" value="1"/>
</dbReference>
<evidence type="ECO:0000256" key="13">
    <source>
        <dbReference type="PIRSR" id="PIRSR600720-2"/>
    </source>
</evidence>
<feature type="disulfide bond" evidence="14">
    <location>
        <begin position="109"/>
        <end position="153"/>
    </location>
</feature>
<feature type="binding site" evidence="13">
    <location>
        <position position="135"/>
    </location>
    <ligand>
        <name>Cu(2+)</name>
        <dbReference type="ChEBI" id="CHEBI:29036"/>
        <label>1</label>
        <note>catalytic</note>
    </ligand>
</feature>
<evidence type="ECO:0000256" key="12">
    <source>
        <dbReference type="ARBA" id="ARBA00048431"/>
    </source>
</evidence>
<evidence type="ECO:0000256" key="6">
    <source>
        <dbReference type="ARBA" id="ARBA00022729"/>
    </source>
</evidence>
<comment type="catalytic activity">
    <reaction evidence="12">
        <text>a [peptide]-C-terminal glycine + 2 L-ascorbate + O2 = a [peptide]-C-terminal (2S)-2-hydroxyglycine + 2 monodehydro-L-ascorbate radical + H2O</text>
        <dbReference type="Rhea" id="RHEA:21452"/>
        <dbReference type="Rhea" id="RHEA-COMP:13486"/>
        <dbReference type="Rhea" id="RHEA-COMP:15321"/>
        <dbReference type="ChEBI" id="CHEBI:15377"/>
        <dbReference type="ChEBI" id="CHEBI:15379"/>
        <dbReference type="ChEBI" id="CHEBI:38290"/>
        <dbReference type="ChEBI" id="CHEBI:59513"/>
        <dbReference type="ChEBI" id="CHEBI:137000"/>
        <dbReference type="ChEBI" id="CHEBI:142768"/>
        <dbReference type="EC" id="1.14.17.3"/>
    </reaction>
</comment>
<evidence type="ECO:0000256" key="10">
    <source>
        <dbReference type="ARBA" id="ARBA00023157"/>
    </source>
</evidence>
<evidence type="ECO:0000256" key="4">
    <source>
        <dbReference type="ARBA" id="ARBA00022525"/>
    </source>
</evidence>
<dbReference type="EMBL" id="JACVVK020000070">
    <property type="protein sequence ID" value="KAK7496098.1"/>
    <property type="molecule type" value="Genomic_DNA"/>
</dbReference>